<protein>
    <recommendedName>
        <fullName evidence="2">EGF-like domain-containing protein</fullName>
    </recommendedName>
</protein>
<dbReference type="PROSITE" id="PS51257">
    <property type="entry name" value="PROKAR_LIPOPROTEIN"/>
    <property type="match status" value="1"/>
</dbReference>
<evidence type="ECO:0000313" key="4">
    <source>
        <dbReference type="Proteomes" id="UP000579812"/>
    </source>
</evidence>
<feature type="signal peptide" evidence="1">
    <location>
        <begin position="1"/>
        <end position="20"/>
    </location>
</feature>
<accession>A0A7J6D770</accession>
<feature type="chain" id="PRO_5029746630" description="EGF-like domain-containing protein" evidence="1">
    <location>
        <begin position="21"/>
        <end position="230"/>
    </location>
</feature>
<evidence type="ECO:0000256" key="1">
    <source>
        <dbReference type="SAM" id="SignalP"/>
    </source>
</evidence>
<dbReference type="AlphaFoldDB" id="A0A7J6D770"/>
<keyword evidence="4" id="KW-1185">Reference proteome</keyword>
<sequence length="230" mass="25933">MATVKTFLTILNLLLYSCFCSDTNCKDGECKPIKDTTQVICECHNMCLDTCLVKPCGVNAKCSSSNRDRSCSCVGPWKGDPYEGCRSQDLQWVQTREVPSNAVRSKTQLVVCKAIGPDSGWHSGFVKDQRCNYEYNWSKHQANNYEVLVDPCGGSGWKWVEGEQQNMVSYDKSVRFQESNTMCVVEKVMALWGSFSTREMAFCAILPRTIPGMNISMLWFHNHVSEDTSP</sequence>
<keyword evidence="1" id="KW-0732">Signal</keyword>
<proteinExistence type="predicted"/>
<comment type="caution">
    <text evidence="3">The sequence shown here is derived from an EMBL/GenBank/DDBJ whole genome shotgun (WGS) entry which is preliminary data.</text>
</comment>
<dbReference type="PROSITE" id="PS01186">
    <property type="entry name" value="EGF_2"/>
    <property type="match status" value="1"/>
</dbReference>
<evidence type="ECO:0000259" key="2">
    <source>
        <dbReference type="PROSITE" id="PS01186"/>
    </source>
</evidence>
<reference evidence="3 4" key="1">
    <citation type="submission" date="2020-04" db="EMBL/GenBank/DDBJ databases">
        <title>Chromosome-level genome assembly of a cyprinid fish Onychostoma macrolepis by integration of Nanopore Sequencing, Bionano and Hi-C technology.</title>
        <authorList>
            <person name="Wang D."/>
        </authorList>
    </citation>
    <scope>NUCLEOTIDE SEQUENCE [LARGE SCALE GENOMIC DNA]</scope>
    <source>
        <strain evidence="3">SWU-2019</strain>
        <tissue evidence="3">Muscle</tissue>
    </source>
</reference>
<dbReference type="EMBL" id="JAAMOB010000003">
    <property type="protein sequence ID" value="KAF4115116.1"/>
    <property type="molecule type" value="Genomic_DNA"/>
</dbReference>
<evidence type="ECO:0000313" key="3">
    <source>
        <dbReference type="EMBL" id="KAF4115116.1"/>
    </source>
</evidence>
<organism evidence="3 4">
    <name type="scientific">Onychostoma macrolepis</name>
    <dbReference type="NCBI Taxonomy" id="369639"/>
    <lineage>
        <taxon>Eukaryota</taxon>
        <taxon>Metazoa</taxon>
        <taxon>Chordata</taxon>
        <taxon>Craniata</taxon>
        <taxon>Vertebrata</taxon>
        <taxon>Euteleostomi</taxon>
        <taxon>Actinopterygii</taxon>
        <taxon>Neopterygii</taxon>
        <taxon>Teleostei</taxon>
        <taxon>Ostariophysi</taxon>
        <taxon>Cypriniformes</taxon>
        <taxon>Cyprinidae</taxon>
        <taxon>Acrossocheilinae</taxon>
        <taxon>Onychostoma</taxon>
    </lineage>
</organism>
<gene>
    <name evidence="3" type="ORF">G5714_002605</name>
</gene>
<dbReference type="InterPro" id="IPR000742">
    <property type="entry name" value="EGF"/>
</dbReference>
<dbReference type="Proteomes" id="UP000579812">
    <property type="component" value="Unassembled WGS sequence"/>
</dbReference>
<name>A0A7J6D770_9TELE</name>
<feature type="domain" description="EGF-like" evidence="2">
    <location>
        <begin position="71"/>
        <end position="85"/>
    </location>
</feature>